<gene>
    <name evidence="9" type="ORF">CK501_12560</name>
</gene>
<evidence type="ECO:0000256" key="5">
    <source>
        <dbReference type="ARBA" id="ARBA00023136"/>
    </source>
</evidence>
<keyword evidence="6" id="KW-0653">Protein transport</keyword>
<dbReference type="RefSeq" id="WP_095618090.1">
    <property type="nucleotide sequence ID" value="NZ_NSKD01000006.1"/>
</dbReference>
<keyword evidence="5 7" id="KW-0472">Membrane</keyword>
<feature type="transmembrane region" description="Helical" evidence="7">
    <location>
        <begin position="92"/>
        <end position="113"/>
    </location>
</feature>
<keyword evidence="2" id="KW-1003">Cell membrane</keyword>
<evidence type="ECO:0000256" key="4">
    <source>
        <dbReference type="ARBA" id="ARBA00022989"/>
    </source>
</evidence>
<sequence length="177" mass="19743">MVPVQLIEAYNQVLQFLERGGTVLGFIMVVIFVMWLLIIERGLFFVLTFRRLADQVQNQWEARSERQSWYAHQIRQEMVTGVRQELQRSLGLIKALVTICPLLGLLGTVTGMIEVFDVMAVMGTGSARAMASGISKATIPTMAGMVGALTGVFAITVLQRNARLKATRLEDQLTFDH</sequence>
<keyword evidence="10" id="KW-1185">Reference proteome</keyword>
<keyword evidence="6" id="KW-0813">Transport</keyword>
<feature type="transmembrane region" description="Helical" evidence="7">
    <location>
        <begin position="23"/>
        <end position="47"/>
    </location>
</feature>
<evidence type="ECO:0000313" key="9">
    <source>
        <dbReference type="EMBL" id="PAU79633.1"/>
    </source>
</evidence>
<reference evidence="9 10" key="1">
    <citation type="submission" date="2017-08" db="EMBL/GenBank/DDBJ databases">
        <title>Halovibrio sewagensis sp. nov., isolated from wastewater of high salinity.</title>
        <authorList>
            <person name="Dong X."/>
            <person name="Zhang G."/>
        </authorList>
    </citation>
    <scope>NUCLEOTIDE SEQUENCE [LARGE SCALE GENOMIC DNA]</scope>
    <source>
        <strain evidence="9 10">YL5-2</strain>
    </source>
</reference>
<dbReference type="PANTHER" id="PTHR30625">
    <property type="entry name" value="PROTEIN TOLQ"/>
    <property type="match status" value="1"/>
</dbReference>
<evidence type="ECO:0000313" key="10">
    <source>
        <dbReference type="Proteomes" id="UP000218896"/>
    </source>
</evidence>
<evidence type="ECO:0000256" key="2">
    <source>
        <dbReference type="ARBA" id="ARBA00022475"/>
    </source>
</evidence>
<keyword evidence="4 7" id="KW-1133">Transmembrane helix</keyword>
<evidence type="ECO:0000256" key="3">
    <source>
        <dbReference type="ARBA" id="ARBA00022692"/>
    </source>
</evidence>
<dbReference type="OrthoDB" id="4045at2"/>
<evidence type="ECO:0000256" key="7">
    <source>
        <dbReference type="SAM" id="Phobius"/>
    </source>
</evidence>
<comment type="subcellular location">
    <subcellularLocation>
        <location evidence="1">Cell membrane</location>
        <topology evidence="1">Multi-pass membrane protein</topology>
    </subcellularLocation>
    <subcellularLocation>
        <location evidence="6">Membrane</location>
        <topology evidence="6">Multi-pass membrane protein</topology>
    </subcellularLocation>
</comment>
<feature type="domain" description="MotA/TolQ/ExbB proton channel" evidence="8">
    <location>
        <begin position="61"/>
        <end position="170"/>
    </location>
</feature>
<proteinExistence type="inferred from homology"/>
<evidence type="ECO:0000259" key="8">
    <source>
        <dbReference type="Pfam" id="PF01618"/>
    </source>
</evidence>
<evidence type="ECO:0000256" key="1">
    <source>
        <dbReference type="ARBA" id="ARBA00004651"/>
    </source>
</evidence>
<accession>A0A2A2F518</accession>
<dbReference type="EMBL" id="NSKD01000006">
    <property type="protein sequence ID" value="PAU79633.1"/>
    <property type="molecule type" value="Genomic_DNA"/>
</dbReference>
<dbReference type="InterPro" id="IPR050790">
    <property type="entry name" value="ExbB/TolQ_transport"/>
</dbReference>
<keyword evidence="3 7" id="KW-0812">Transmembrane</keyword>
<organism evidence="9 10">
    <name type="scientific">Halovibrio salipaludis</name>
    <dbReference type="NCBI Taxonomy" id="2032626"/>
    <lineage>
        <taxon>Bacteria</taxon>
        <taxon>Pseudomonadati</taxon>
        <taxon>Pseudomonadota</taxon>
        <taxon>Gammaproteobacteria</taxon>
        <taxon>Oceanospirillales</taxon>
        <taxon>Halomonadaceae</taxon>
        <taxon>Halovibrio</taxon>
    </lineage>
</organism>
<dbReference type="AlphaFoldDB" id="A0A2A2F518"/>
<comment type="similarity">
    <text evidence="6">Belongs to the exbB/tolQ family.</text>
</comment>
<dbReference type="InterPro" id="IPR002898">
    <property type="entry name" value="MotA_ExbB_proton_chnl"/>
</dbReference>
<feature type="transmembrane region" description="Helical" evidence="7">
    <location>
        <begin position="133"/>
        <end position="158"/>
    </location>
</feature>
<name>A0A2A2F518_9GAMM</name>
<dbReference type="GO" id="GO:0017038">
    <property type="term" value="P:protein import"/>
    <property type="evidence" value="ECO:0007669"/>
    <property type="project" value="TreeGrafter"/>
</dbReference>
<evidence type="ECO:0000256" key="6">
    <source>
        <dbReference type="RuleBase" id="RU004057"/>
    </source>
</evidence>
<dbReference type="Pfam" id="PF01618">
    <property type="entry name" value="MotA_ExbB"/>
    <property type="match status" value="1"/>
</dbReference>
<protein>
    <submittedName>
        <fullName evidence="9">Biopolymer transporter ExbB</fullName>
    </submittedName>
</protein>
<dbReference type="GO" id="GO:0005886">
    <property type="term" value="C:plasma membrane"/>
    <property type="evidence" value="ECO:0007669"/>
    <property type="project" value="UniProtKB-SubCell"/>
</dbReference>
<dbReference type="PANTHER" id="PTHR30625:SF18">
    <property type="entry name" value="TONB2 ENERGY TRANSDUCTION SYSTEM INNER MEMBRANE COMPONENT EXBB"/>
    <property type="match status" value="1"/>
</dbReference>
<comment type="caution">
    <text evidence="9">The sequence shown here is derived from an EMBL/GenBank/DDBJ whole genome shotgun (WGS) entry which is preliminary data.</text>
</comment>
<dbReference type="Proteomes" id="UP000218896">
    <property type="component" value="Unassembled WGS sequence"/>
</dbReference>